<evidence type="ECO:0000313" key="1">
    <source>
        <dbReference type="EMBL" id="EAA17638.1"/>
    </source>
</evidence>
<dbReference type="Proteomes" id="UP000008553">
    <property type="component" value="Unassembled WGS sequence"/>
</dbReference>
<organism evidence="1 2">
    <name type="scientific">Plasmodium yoelii yoelii</name>
    <dbReference type="NCBI Taxonomy" id="73239"/>
    <lineage>
        <taxon>Eukaryota</taxon>
        <taxon>Sar</taxon>
        <taxon>Alveolata</taxon>
        <taxon>Apicomplexa</taxon>
        <taxon>Aconoidasida</taxon>
        <taxon>Haemosporida</taxon>
        <taxon>Plasmodiidae</taxon>
        <taxon>Plasmodium</taxon>
        <taxon>Plasmodium (Vinckeia)</taxon>
    </lineage>
</organism>
<dbReference type="EMBL" id="AABL01001794">
    <property type="protein sequence ID" value="EAA17638.1"/>
    <property type="molecule type" value="Genomic_DNA"/>
</dbReference>
<sequence length="48" mass="5653">IKLIIKQITWTAIYLILAMKPFPFVKGKKKKKKNNQKVIQTIKVLKKT</sequence>
<reference evidence="1 2" key="1">
    <citation type="journal article" date="2002" name="Nature">
        <title>Genome sequence and comparative analysis of the model rodent malaria parasite Plasmodium yoelii yoelii.</title>
        <authorList>
            <person name="Carlton J.M."/>
            <person name="Angiuoli S.V."/>
            <person name="Suh B.B."/>
            <person name="Kooij T.W."/>
            <person name="Pertea M."/>
            <person name="Silva J.C."/>
            <person name="Ermolaeva M.D."/>
            <person name="Allen J.E."/>
            <person name="Selengut J.D."/>
            <person name="Koo H.L."/>
            <person name="Peterson J.D."/>
            <person name="Pop M."/>
            <person name="Kosack D.S."/>
            <person name="Shumway M.F."/>
            <person name="Bidwell S.L."/>
            <person name="Shallom S.J."/>
            <person name="van Aken S.E."/>
            <person name="Riedmuller S.B."/>
            <person name="Feldblyum T.V."/>
            <person name="Cho J.K."/>
            <person name="Quackenbush J."/>
            <person name="Sedegah M."/>
            <person name="Shoaibi A."/>
            <person name="Cummings L.M."/>
            <person name="Florens L."/>
            <person name="Yates J.R."/>
            <person name="Raine J.D."/>
            <person name="Sinden R.E."/>
            <person name="Harris M.A."/>
            <person name="Cunningham D.A."/>
            <person name="Preiser P.R."/>
            <person name="Bergman L.W."/>
            <person name="Vaidya A.B."/>
            <person name="van Lin L.H."/>
            <person name="Janse C.J."/>
            <person name="Waters A.P."/>
            <person name="Smith H.O."/>
            <person name="White O.R."/>
            <person name="Salzberg S.L."/>
            <person name="Venter J.C."/>
            <person name="Fraser C.M."/>
            <person name="Hoffman S.L."/>
            <person name="Gardner M.J."/>
            <person name="Carucci D.J."/>
        </authorList>
    </citation>
    <scope>NUCLEOTIDE SEQUENCE [LARGE SCALE GENOMIC DNA]</scope>
    <source>
        <strain evidence="1 2">17XNL</strain>
    </source>
</reference>
<accession>Q7RD31</accession>
<name>Q7RD31_PLAYO</name>
<dbReference type="AlphaFoldDB" id="Q7RD31"/>
<comment type="caution">
    <text evidence="1">The sequence shown here is derived from an EMBL/GenBank/DDBJ whole genome shotgun (WGS) entry which is preliminary data.</text>
</comment>
<dbReference type="PaxDb" id="73239-Q7RD31"/>
<proteinExistence type="predicted"/>
<keyword evidence="2" id="KW-1185">Reference proteome</keyword>
<evidence type="ECO:0000313" key="2">
    <source>
        <dbReference type="Proteomes" id="UP000008553"/>
    </source>
</evidence>
<protein>
    <submittedName>
        <fullName evidence="1">Uncharacterized protein</fullName>
    </submittedName>
</protein>
<gene>
    <name evidence="1" type="ORF">PY05595</name>
</gene>
<dbReference type="InParanoid" id="Q7RD31"/>
<feature type="non-terminal residue" evidence="1">
    <location>
        <position position="1"/>
    </location>
</feature>